<accession>A0A9W6PF49</accession>
<name>A0A9W6PF49_9ACTN</name>
<protein>
    <submittedName>
        <fullName evidence="1">Uncharacterized protein</fullName>
    </submittedName>
</protein>
<evidence type="ECO:0000313" key="2">
    <source>
        <dbReference type="Proteomes" id="UP001165143"/>
    </source>
</evidence>
<dbReference type="EMBL" id="BSRX01000009">
    <property type="protein sequence ID" value="GLW53961.1"/>
    <property type="molecule type" value="Genomic_DNA"/>
</dbReference>
<sequence length="280" mass="31077">MTAEASMPAWQGRKWQLLTQEASLSAQSIGIGLSYLRKANSDHPGLYYGGFFNYSIGLERLMKLTLLVDERIREGKFPESTDFKKAYGHDLAKLLLAIHRVRQDVDPVDLRWEYPAGPLAGIAIDNLADFAKFDRYHGLDTLTAAPKVKDIDPIARWYKEVGGPILQGRPVRYLEVDSARVEFLNVAIGSAAIMRGVGEDGSVVETIGGAYLKSRDSEYIAKHGTFLCAAIARYVADVLLALFWKGCAAGVDELPVFSEFFAQLMNSDSTLKGRKSFYIR</sequence>
<organism evidence="1 2">
    <name type="scientific">Kitasatospora phosalacinea</name>
    <dbReference type="NCBI Taxonomy" id="2065"/>
    <lineage>
        <taxon>Bacteria</taxon>
        <taxon>Bacillati</taxon>
        <taxon>Actinomycetota</taxon>
        <taxon>Actinomycetes</taxon>
        <taxon>Kitasatosporales</taxon>
        <taxon>Streptomycetaceae</taxon>
        <taxon>Kitasatospora</taxon>
    </lineage>
</organism>
<comment type="caution">
    <text evidence="1">The sequence shown here is derived from an EMBL/GenBank/DDBJ whole genome shotgun (WGS) entry which is preliminary data.</text>
</comment>
<gene>
    <name evidence="1" type="ORF">Kpho01_19720</name>
</gene>
<dbReference type="OrthoDB" id="4351179at2"/>
<dbReference type="Proteomes" id="UP001165143">
    <property type="component" value="Unassembled WGS sequence"/>
</dbReference>
<dbReference type="AlphaFoldDB" id="A0A9W6PF49"/>
<evidence type="ECO:0000313" key="1">
    <source>
        <dbReference type="EMBL" id="GLW53961.1"/>
    </source>
</evidence>
<reference evidence="1" key="1">
    <citation type="submission" date="2023-02" db="EMBL/GenBank/DDBJ databases">
        <title>Kitasatospora phosalacinea NBRC 14362.</title>
        <authorList>
            <person name="Ichikawa N."/>
            <person name="Sato H."/>
            <person name="Tonouchi N."/>
        </authorList>
    </citation>
    <scope>NUCLEOTIDE SEQUENCE</scope>
    <source>
        <strain evidence="1">NBRC 14362</strain>
    </source>
</reference>
<proteinExistence type="predicted"/>
<dbReference type="RefSeq" id="WP_158715039.1">
    <property type="nucleotide sequence ID" value="NZ_BSRX01000009.1"/>
</dbReference>